<sequence length="419" mass="46006">MKRRDFLRVSSFTVFSGMLFLSGCGEAAGDGGGDTITLNHWYSAAGEAGTKEAVLHYAAEYTKAHPKVKINVVWIPGDYSTKLSAALLSQNPPDIFELGAPTIDGVKAGQYAQLDDLYTPEVKASFHPEDITYNSIEGHIYGVKDLEDFTVLYYRKSLLQKAGVQPPTTLDELITASKALTTSKMKGLYLGNDLGNFQMALMLPWSAGAAYLTEDNKDVAFQTPEFVQALLKARTLYHSGSLLNGAPTEWYDPGAFINELCAMEFTGLWAYPAIKKAFGDDVDVLPWPASSRNGKPAIWWAGWSQIVSAKGKHIEASKAYVKSLWIENDAVQKDWNTAYGFHVPPRLKIVQEADVLRSGPPAKAANYLATYGKFQGPYWNGAMGNAYTNAYTNIVQKNADPTTELARAVDIVKKELSKE</sequence>
<proteinExistence type="predicted"/>
<comment type="caution">
    <text evidence="2">The sequence shown here is derived from an EMBL/GenBank/DDBJ whole genome shotgun (WGS) entry which is preliminary data.</text>
</comment>
<feature type="chain" id="PRO_5019439407" evidence="1">
    <location>
        <begin position="28"/>
        <end position="419"/>
    </location>
</feature>
<dbReference type="RefSeq" id="WP_161982390.1">
    <property type="nucleotide sequence ID" value="NZ_BIFT01000002.1"/>
</dbReference>
<dbReference type="PANTHER" id="PTHR43649:SF12">
    <property type="entry name" value="DIACETYLCHITOBIOSE BINDING PROTEIN DASA"/>
    <property type="match status" value="1"/>
</dbReference>
<dbReference type="Pfam" id="PF01547">
    <property type="entry name" value="SBP_bac_1"/>
    <property type="match status" value="1"/>
</dbReference>
<dbReference type="Gene3D" id="3.40.190.10">
    <property type="entry name" value="Periplasmic binding protein-like II"/>
    <property type="match status" value="1"/>
</dbReference>
<feature type="signal peptide" evidence="1">
    <location>
        <begin position="1"/>
        <end position="27"/>
    </location>
</feature>
<dbReference type="EMBL" id="BIFT01000002">
    <property type="protein sequence ID" value="GCE29578.1"/>
    <property type="molecule type" value="Genomic_DNA"/>
</dbReference>
<dbReference type="Proteomes" id="UP000287171">
    <property type="component" value="Unassembled WGS sequence"/>
</dbReference>
<dbReference type="SUPFAM" id="SSF53850">
    <property type="entry name" value="Periplasmic binding protein-like II"/>
    <property type="match status" value="1"/>
</dbReference>
<evidence type="ECO:0000313" key="2">
    <source>
        <dbReference type="EMBL" id="GCE29578.1"/>
    </source>
</evidence>
<dbReference type="PANTHER" id="PTHR43649">
    <property type="entry name" value="ARABINOSE-BINDING PROTEIN-RELATED"/>
    <property type="match status" value="1"/>
</dbReference>
<reference evidence="3" key="1">
    <citation type="submission" date="2018-12" db="EMBL/GenBank/DDBJ databases">
        <title>Tengunoibacter tsumagoiensis gen. nov., sp. nov., Dictyobacter kobayashii sp. nov., D. alpinus sp. nov., and D. joshuensis sp. nov. and description of Dictyobacteraceae fam. nov. within the order Ktedonobacterales isolated from Tengu-no-mugimeshi.</title>
        <authorList>
            <person name="Wang C.M."/>
            <person name="Zheng Y."/>
            <person name="Sakai Y."/>
            <person name="Toyoda A."/>
            <person name="Minakuchi Y."/>
            <person name="Abe K."/>
            <person name="Yokota A."/>
            <person name="Yabe S."/>
        </authorList>
    </citation>
    <scope>NUCLEOTIDE SEQUENCE [LARGE SCALE GENOMIC DNA]</scope>
    <source>
        <strain evidence="3">Uno16</strain>
    </source>
</reference>
<keyword evidence="3" id="KW-1185">Reference proteome</keyword>
<name>A0A402BDV1_9CHLR</name>
<evidence type="ECO:0000256" key="1">
    <source>
        <dbReference type="SAM" id="SignalP"/>
    </source>
</evidence>
<accession>A0A402BDV1</accession>
<dbReference type="InterPro" id="IPR006059">
    <property type="entry name" value="SBP"/>
</dbReference>
<organism evidence="2 3">
    <name type="scientific">Dictyobacter alpinus</name>
    <dbReference type="NCBI Taxonomy" id="2014873"/>
    <lineage>
        <taxon>Bacteria</taxon>
        <taxon>Bacillati</taxon>
        <taxon>Chloroflexota</taxon>
        <taxon>Ktedonobacteria</taxon>
        <taxon>Ktedonobacterales</taxon>
        <taxon>Dictyobacteraceae</taxon>
        <taxon>Dictyobacter</taxon>
    </lineage>
</organism>
<protein>
    <submittedName>
        <fullName evidence="2">Sugar ABC transporter substrate-binding protein</fullName>
    </submittedName>
</protein>
<dbReference type="AlphaFoldDB" id="A0A402BDV1"/>
<evidence type="ECO:0000313" key="3">
    <source>
        <dbReference type="Proteomes" id="UP000287171"/>
    </source>
</evidence>
<keyword evidence="1" id="KW-0732">Signal</keyword>
<gene>
    <name evidence="2" type="ORF">KDA_50620</name>
</gene>
<dbReference type="PROSITE" id="PS51257">
    <property type="entry name" value="PROKAR_LIPOPROTEIN"/>
    <property type="match status" value="1"/>
</dbReference>
<dbReference type="InterPro" id="IPR050490">
    <property type="entry name" value="Bact_solute-bd_prot1"/>
</dbReference>